<dbReference type="GO" id="GO:0009279">
    <property type="term" value="C:cell outer membrane"/>
    <property type="evidence" value="ECO:0007669"/>
    <property type="project" value="UniProtKB-SubCell"/>
</dbReference>
<dbReference type="InterPro" id="IPR050286">
    <property type="entry name" value="G_neg_Bact_CarbUptk_Porin"/>
</dbReference>
<dbReference type="Gene3D" id="2.40.170.10">
    <property type="entry name" value="Porin, LamB type"/>
    <property type="match status" value="1"/>
</dbReference>
<keyword evidence="6" id="KW-0406">Ion transport</keyword>
<keyword evidence="8" id="KW-0472">Membrane</keyword>
<comment type="caution">
    <text evidence="13">The sequence shown here is derived from an EMBL/GenBank/DDBJ whole genome shotgun (WGS) entry which is preliminary data.</text>
</comment>
<keyword evidence="5" id="KW-0812">Transmembrane</keyword>
<feature type="chain" id="PRO_5009777093" evidence="12">
    <location>
        <begin position="24"/>
        <end position="529"/>
    </location>
</feature>
<name>A0A0J6G960_PSEDM</name>
<evidence type="ECO:0000256" key="10">
    <source>
        <dbReference type="SAM" id="Coils"/>
    </source>
</evidence>
<dbReference type="CDD" id="cd01346">
    <property type="entry name" value="Maltoporin-like"/>
    <property type="match status" value="1"/>
</dbReference>
<dbReference type="SUPFAM" id="SSF56935">
    <property type="entry name" value="Porins"/>
    <property type="match status" value="1"/>
</dbReference>
<dbReference type="EMBL" id="FNUD01000002">
    <property type="protein sequence ID" value="SEE95339.1"/>
    <property type="molecule type" value="Genomic_DNA"/>
</dbReference>
<keyword evidence="9" id="KW-0998">Cell outer membrane</keyword>
<dbReference type="Proteomes" id="UP000183613">
    <property type="component" value="Unassembled WGS sequence"/>
</dbReference>
<dbReference type="Pfam" id="PF02264">
    <property type="entry name" value="LamB"/>
    <property type="match status" value="1"/>
</dbReference>
<evidence type="ECO:0000256" key="12">
    <source>
        <dbReference type="SAM" id="SignalP"/>
    </source>
</evidence>
<dbReference type="OrthoDB" id="106611at2"/>
<feature type="signal peptide" evidence="12">
    <location>
        <begin position="1"/>
        <end position="23"/>
    </location>
</feature>
<dbReference type="PANTHER" id="PTHR38762:SF1">
    <property type="entry name" value="CRYPTIC OUTER MEMBRANE PORIN BGLH-RELATED"/>
    <property type="match status" value="1"/>
</dbReference>
<dbReference type="GO" id="GO:0015774">
    <property type="term" value="P:polysaccharide transport"/>
    <property type="evidence" value="ECO:0007669"/>
    <property type="project" value="TreeGrafter"/>
</dbReference>
<reference evidence="13" key="1">
    <citation type="submission" date="2016-10" db="EMBL/GenBank/DDBJ databases">
        <authorList>
            <person name="Varghese N."/>
            <person name="Submissions S."/>
        </authorList>
    </citation>
    <scope>NUCLEOTIDE SEQUENCE [LARGE SCALE GENOMIC DNA]</scope>
    <source>
        <strain evidence="13">LMG 25555</strain>
    </source>
</reference>
<dbReference type="InterPro" id="IPR003192">
    <property type="entry name" value="Porin_LamB"/>
</dbReference>
<dbReference type="GO" id="GO:0015288">
    <property type="term" value="F:porin activity"/>
    <property type="evidence" value="ECO:0007669"/>
    <property type="project" value="UniProtKB-KW"/>
</dbReference>
<feature type="coiled-coil region" evidence="10">
    <location>
        <begin position="33"/>
        <end position="67"/>
    </location>
</feature>
<keyword evidence="4" id="KW-1134">Transmembrane beta strand</keyword>
<dbReference type="InterPro" id="IPR036998">
    <property type="entry name" value="Porin_LamB_sf"/>
</dbReference>
<feature type="region of interest" description="Disordered" evidence="11">
    <location>
        <begin position="67"/>
        <end position="97"/>
    </location>
</feature>
<dbReference type="AlphaFoldDB" id="A0A0J6G960"/>
<proteinExistence type="inferred from homology"/>
<accession>A0A0J6G960</accession>
<dbReference type="PANTHER" id="PTHR38762">
    <property type="entry name" value="CRYPTIC OUTER MEMBRANE PORIN BGLH-RELATED"/>
    <property type="match status" value="1"/>
</dbReference>
<evidence type="ECO:0000256" key="1">
    <source>
        <dbReference type="ARBA" id="ARBA00004571"/>
    </source>
</evidence>
<evidence type="ECO:0000256" key="7">
    <source>
        <dbReference type="ARBA" id="ARBA00023114"/>
    </source>
</evidence>
<evidence type="ECO:0000313" key="14">
    <source>
        <dbReference type="Proteomes" id="UP000183613"/>
    </source>
</evidence>
<protein>
    <submittedName>
        <fullName evidence="13">Sucrose porin</fullName>
    </submittedName>
</protein>
<keyword evidence="10" id="KW-0175">Coiled coil</keyword>
<gene>
    <name evidence="13" type="ORF">SAMN04489800_3073</name>
</gene>
<dbReference type="RefSeq" id="WP_048362016.1">
    <property type="nucleotide sequence ID" value="NZ_FNUD01000002.1"/>
</dbReference>
<evidence type="ECO:0000313" key="13">
    <source>
        <dbReference type="EMBL" id="SEE95339.1"/>
    </source>
</evidence>
<dbReference type="PATRIC" id="fig|882211.3.peg.4427"/>
<keyword evidence="3" id="KW-0813">Transport</keyword>
<evidence type="ECO:0000256" key="8">
    <source>
        <dbReference type="ARBA" id="ARBA00023136"/>
    </source>
</evidence>
<evidence type="ECO:0000256" key="3">
    <source>
        <dbReference type="ARBA" id="ARBA00022448"/>
    </source>
</evidence>
<comment type="subcellular location">
    <subcellularLocation>
        <location evidence="1">Cell outer membrane</location>
        <topology evidence="1">Multi-pass membrane protein</topology>
    </subcellularLocation>
</comment>
<evidence type="ECO:0000256" key="6">
    <source>
        <dbReference type="ARBA" id="ARBA00023065"/>
    </source>
</evidence>
<evidence type="ECO:0000256" key="11">
    <source>
        <dbReference type="SAM" id="MobiDB-lite"/>
    </source>
</evidence>
<keyword evidence="12" id="KW-0732">Signal</keyword>
<dbReference type="GO" id="GO:0015144">
    <property type="term" value="F:carbohydrate transmembrane transporter activity"/>
    <property type="evidence" value="ECO:0007669"/>
    <property type="project" value="TreeGrafter"/>
</dbReference>
<dbReference type="GO" id="GO:0046930">
    <property type="term" value="C:pore complex"/>
    <property type="evidence" value="ECO:0007669"/>
    <property type="project" value="UniProtKB-KW"/>
</dbReference>
<comment type="similarity">
    <text evidence="2">Belongs to the porin LamB (TC 1.B.3) family.</text>
</comment>
<evidence type="ECO:0000256" key="5">
    <source>
        <dbReference type="ARBA" id="ARBA00022692"/>
    </source>
</evidence>
<evidence type="ECO:0000256" key="2">
    <source>
        <dbReference type="ARBA" id="ARBA00007055"/>
    </source>
</evidence>
<organism evidence="13 14">
    <name type="scientific">Pseudomonas deceptionensis</name>
    <dbReference type="NCBI Taxonomy" id="882211"/>
    <lineage>
        <taxon>Bacteria</taxon>
        <taxon>Pseudomonadati</taxon>
        <taxon>Pseudomonadota</taxon>
        <taxon>Gammaproteobacteria</taxon>
        <taxon>Pseudomonadales</taxon>
        <taxon>Pseudomonadaceae</taxon>
        <taxon>Pseudomonas</taxon>
    </lineage>
</organism>
<sequence>MDLVALRPWAGLCLLVAATPLMAAAPPSIEERLARLEARTAAAEARASTAESDARVLRDQLEQLNRQVTGKPRAPAGDNTGLIAANPAPPPAAPATLTAPAASLNDGFSYTAYARSGTIINQAAGAGHGSAYMTPAGSVGGAIGRLGTEVDTYIGLSLSKEMYASNGTRSTFVATIADGVENPNDWTAEDSEFNVRQAYSQLDNLASFQDSTMFRDAKLWAGKRYDRDNFDIHWLDFDVVSVAGTGGGIYDVRLSEDWRINASVISRTFGDLNTDNDKDIRSYIATLNQFFDDGRWQVMLNGIESRQNNDRLKVQDAAGNLTRRNKAGYTPAESGTHAMLAYHQPDFFGREGMFKTAVFYGKGLGAEIKSVGSDGELLDQAEAMRLVAYGQTHLNSDWRIAPALVAEHSKNRYVPGDDYRWVTLNLRLANELAQNFEMVYELSWQAMDLDPQGYSSRQAVSGDFWKFTIAPTFKPEVGDFFTRPELRLFATYMDWSKALDGYSDSDDFGQKGFKSGGVWQLGVQMETWF</sequence>
<evidence type="ECO:0000256" key="4">
    <source>
        <dbReference type="ARBA" id="ARBA00022452"/>
    </source>
</evidence>
<keyword evidence="14" id="KW-1185">Reference proteome</keyword>
<evidence type="ECO:0000256" key="9">
    <source>
        <dbReference type="ARBA" id="ARBA00023237"/>
    </source>
</evidence>
<dbReference type="GO" id="GO:0006811">
    <property type="term" value="P:monoatomic ion transport"/>
    <property type="evidence" value="ECO:0007669"/>
    <property type="project" value="UniProtKB-KW"/>
</dbReference>
<keyword evidence="7" id="KW-0626">Porin</keyword>